<gene>
    <name evidence="2" type="ORF">HNP33_000662</name>
</gene>
<comment type="caution">
    <text evidence="2">The sequence shown here is derived from an EMBL/GenBank/DDBJ whole genome shotgun (WGS) entry which is preliminary data.</text>
</comment>
<dbReference type="InterPro" id="IPR011059">
    <property type="entry name" value="Metal-dep_hydrolase_composite"/>
</dbReference>
<dbReference type="InterPro" id="IPR032466">
    <property type="entry name" value="Metal_Hydrolase"/>
</dbReference>
<dbReference type="PANTHER" id="PTHR22642">
    <property type="entry name" value="IMIDAZOLONEPROPIONASE"/>
    <property type="match status" value="1"/>
</dbReference>
<dbReference type="InterPro" id="IPR013108">
    <property type="entry name" value="Amidohydro_3"/>
</dbReference>
<dbReference type="Pfam" id="PF07969">
    <property type="entry name" value="Amidohydro_3"/>
    <property type="match status" value="1"/>
</dbReference>
<evidence type="ECO:0000313" key="3">
    <source>
        <dbReference type="Proteomes" id="UP000562492"/>
    </source>
</evidence>
<dbReference type="Gene3D" id="3.20.20.140">
    <property type="entry name" value="Metal-dependent hydrolases"/>
    <property type="match status" value="1"/>
</dbReference>
<protein>
    <submittedName>
        <fullName evidence="2">Amidohydrolase YtcJ</fullName>
    </submittedName>
</protein>
<evidence type="ECO:0000259" key="1">
    <source>
        <dbReference type="Pfam" id="PF07969"/>
    </source>
</evidence>
<proteinExistence type="predicted"/>
<dbReference type="Gene3D" id="3.10.310.70">
    <property type="match status" value="1"/>
</dbReference>
<keyword evidence="3" id="KW-1185">Reference proteome</keyword>
<dbReference type="CDD" id="cd01300">
    <property type="entry name" value="YtcJ_like"/>
    <property type="match status" value="1"/>
</dbReference>
<sequence length="541" mass="57959">MPSCLFTNAKVFTGRSETEFVSAFTARGGKITWVGHAGDVQQPAADLQVDLQGKTVVPGFIDVHTHPTFLSQIVDAVPCTVPLVEDIPGLIAALRKHPKAGMGPNDWIEGWGYDESKLKEGRTPTRHDLDQVSTTQPVYVGRSDCHSGICNTRALQLAGIGRETPDPIGGHFGRDADGTPNGVLTELAANSVVQRAKAVQDYAQAVGSLARTSQRFSERGIVAVTDMMAFTQPFHHLDVYRDAAQAGFRQQAALYFSWEPCKGDLLAGLQAAQKEGRVKIAGIKLFADGSISGKTAWCSCAYKHTGSQTGSLFGMSLLTSAALEQAYEWSRANGAQMAVHAMGDAALQLVIDFFADKQPWLPGGIPSVRLEHATLLKPAQIAQMNAMPMQWGVATQIIFMFAEYDAYTENLVDAEFEQSYALKTFYQQIAHVALSSDAPATTWADPDNVFVSIQAAVQRRAYNGAPIVDSQALTVPQAVLLYTARAASLSPFDGQLGQIAPGFEASFAVLSGDIFSVPAADIGTLRVGATWVAGEQVYAAA</sequence>
<dbReference type="Gene3D" id="2.30.40.10">
    <property type="entry name" value="Urease, subunit C, domain 1"/>
    <property type="match status" value="1"/>
</dbReference>
<reference evidence="2 3" key="1">
    <citation type="submission" date="2020-08" db="EMBL/GenBank/DDBJ databases">
        <title>Functional genomics of gut bacteria from endangered species of beetles.</title>
        <authorList>
            <person name="Carlos-Shanley C."/>
        </authorList>
    </citation>
    <scope>NUCLEOTIDE SEQUENCE [LARGE SCALE GENOMIC DNA]</scope>
    <source>
        <strain evidence="2 3">S00124</strain>
    </source>
</reference>
<dbReference type="Proteomes" id="UP000562492">
    <property type="component" value="Unassembled WGS sequence"/>
</dbReference>
<dbReference type="InterPro" id="IPR033932">
    <property type="entry name" value="YtcJ-like"/>
</dbReference>
<dbReference type="EMBL" id="JACHKZ010000003">
    <property type="protein sequence ID" value="MBB6576614.1"/>
    <property type="molecule type" value="Genomic_DNA"/>
</dbReference>
<name>A0ABR6RBV2_9BURK</name>
<dbReference type="PANTHER" id="PTHR22642:SF2">
    <property type="entry name" value="PROTEIN LONG AFTER FAR-RED 3"/>
    <property type="match status" value="1"/>
</dbReference>
<feature type="domain" description="Amidohydrolase 3" evidence="1">
    <location>
        <begin position="49"/>
        <end position="538"/>
    </location>
</feature>
<dbReference type="RefSeq" id="WP_184705275.1">
    <property type="nucleotide sequence ID" value="NZ_JACHKZ010000003.1"/>
</dbReference>
<organism evidence="2 3">
    <name type="scientific">Comamonas odontotermitis</name>
    <dbReference type="NCBI Taxonomy" id="379895"/>
    <lineage>
        <taxon>Bacteria</taxon>
        <taxon>Pseudomonadati</taxon>
        <taxon>Pseudomonadota</taxon>
        <taxon>Betaproteobacteria</taxon>
        <taxon>Burkholderiales</taxon>
        <taxon>Comamonadaceae</taxon>
        <taxon>Comamonas</taxon>
    </lineage>
</organism>
<accession>A0ABR6RBV2</accession>
<evidence type="ECO:0000313" key="2">
    <source>
        <dbReference type="EMBL" id="MBB6576614.1"/>
    </source>
</evidence>
<dbReference type="SUPFAM" id="SSF51338">
    <property type="entry name" value="Composite domain of metallo-dependent hydrolases"/>
    <property type="match status" value="1"/>
</dbReference>
<dbReference type="SUPFAM" id="SSF51556">
    <property type="entry name" value="Metallo-dependent hydrolases"/>
    <property type="match status" value="1"/>
</dbReference>